<dbReference type="AlphaFoldDB" id="A0A5C4REM6"/>
<dbReference type="RefSeq" id="WP_139656620.1">
    <property type="nucleotide sequence ID" value="NZ_CAWOQH010000167.1"/>
</dbReference>
<dbReference type="Proteomes" id="UP000307592">
    <property type="component" value="Unassembled WGS sequence"/>
</dbReference>
<dbReference type="EMBL" id="SBIJ01000040">
    <property type="protein sequence ID" value="TNH42335.1"/>
    <property type="molecule type" value="Genomic_DNA"/>
</dbReference>
<sequence length="121" mass="14387">MRTEHTRSIQTISHSTEVIDSFKDKSTDKLFCVLRLSERRDANRQLFIVTLKDDNKSDDFYIVPFAELVVRRERVKYLVSPENQYPEFGDNISFIMKRIESVVKIFIDNYKLTTTHFSMGW</sequence>
<comment type="caution">
    <text evidence="1">The sequence shown here is derived from an EMBL/GenBank/DDBJ whole genome shotgun (WGS) entry which is preliminary data.</text>
</comment>
<evidence type="ECO:0000313" key="1">
    <source>
        <dbReference type="EMBL" id="TNH42335.1"/>
    </source>
</evidence>
<evidence type="ECO:0000313" key="2">
    <source>
        <dbReference type="Proteomes" id="UP000307592"/>
    </source>
</evidence>
<name>A0A5C4REM6_PHOLU</name>
<accession>A0A5C4REM6</accession>
<protein>
    <submittedName>
        <fullName evidence="1">Uncharacterized protein</fullName>
    </submittedName>
</protein>
<reference evidence="1 2" key="1">
    <citation type="submission" date="2019-01" db="EMBL/GenBank/DDBJ databases">
        <title>Draft genome assembly of Photorhabdus luminescens subsp. sonorensis Caborca.</title>
        <authorList>
            <person name="Duong D.A."/>
            <person name="Espinosa-Artiles P."/>
            <person name="Orozco R.A."/>
            <person name="Molnar I."/>
            <person name="Stock P."/>
        </authorList>
    </citation>
    <scope>NUCLEOTIDE SEQUENCE [LARGE SCALE GENOMIC DNA]</scope>
    <source>
        <strain evidence="1 2">Caborca</strain>
    </source>
</reference>
<gene>
    <name evidence="1" type="ORF">EP164_17530</name>
</gene>
<organism evidence="1 2">
    <name type="scientific">Photorhabdus luminescens subsp. sonorensis</name>
    <dbReference type="NCBI Taxonomy" id="1173677"/>
    <lineage>
        <taxon>Bacteria</taxon>
        <taxon>Pseudomonadati</taxon>
        <taxon>Pseudomonadota</taxon>
        <taxon>Gammaproteobacteria</taxon>
        <taxon>Enterobacterales</taxon>
        <taxon>Morganellaceae</taxon>
        <taxon>Photorhabdus</taxon>
    </lineage>
</organism>
<proteinExistence type="predicted"/>